<dbReference type="Pfam" id="PF03968">
    <property type="entry name" value="LptD_N"/>
    <property type="match status" value="1"/>
</dbReference>
<dbReference type="AlphaFoldDB" id="A0A2U3QEH6"/>
<dbReference type="PANTHER" id="PTHR36504:SF1">
    <property type="entry name" value="LIPOPOLYSACCHARIDE EXPORT SYSTEM PROTEIN LPTA"/>
    <property type="match status" value="1"/>
</dbReference>
<evidence type="ECO:0000259" key="5">
    <source>
        <dbReference type="Pfam" id="PF03968"/>
    </source>
</evidence>
<dbReference type="GO" id="GO:0009279">
    <property type="term" value="C:cell outer membrane"/>
    <property type="evidence" value="ECO:0007669"/>
    <property type="project" value="TreeGrafter"/>
</dbReference>
<keyword evidence="2 4" id="KW-0732">Signal</keyword>
<dbReference type="Gene3D" id="2.60.450.10">
    <property type="entry name" value="Lipopolysaccharide (LPS) transport protein A like domain"/>
    <property type="match status" value="1"/>
</dbReference>
<accession>A0A2U3QEH6</accession>
<dbReference type="EMBL" id="OUUY01000024">
    <property type="protein sequence ID" value="SPP99831.1"/>
    <property type="molecule type" value="Genomic_DNA"/>
</dbReference>
<dbReference type="InterPro" id="IPR005653">
    <property type="entry name" value="OstA-like_N"/>
</dbReference>
<dbReference type="NCBIfam" id="TIGR03002">
    <property type="entry name" value="outer_YhbN_LptA"/>
    <property type="match status" value="1"/>
</dbReference>
<evidence type="ECO:0000256" key="3">
    <source>
        <dbReference type="ARBA" id="ARBA00022764"/>
    </source>
</evidence>
<dbReference type="GO" id="GO:0001530">
    <property type="term" value="F:lipopolysaccharide binding"/>
    <property type="evidence" value="ECO:0007669"/>
    <property type="project" value="InterPro"/>
</dbReference>
<dbReference type="InterPro" id="IPR014340">
    <property type="entry name" value="LptA"/>
</dbReference>
<dbReference type="GO" id="GO:0030288">
    <property type="term" value="C:outer membrane-bounded periplasmic space"/>
    <property type="evidence" value="ECO:0007669"/>
    <property type="project" value="TreeGrafter"/>
</dbReference>
<evidence type="ECO:0000256" key="4">
    <source>
        <dbReference type="SAM" id="SignalP"/>
    </source>
</evidence>
<evidence type="ECO:0000256" key="2">
    <source>
        <dbReference type="ARBA" id="ARBA00022729"/>
    </source>
</evidence>
<sequence>MLKQFSIISILFILLNSAVLSAEEQKMQVKGPINITSETLTSDNKAHTALFEGKVVAKTTDTTIHADKMLVFYSEGSGEVTKIESTGNVRLLKGGRLITSQAATYYADEDKVIFTGEPRAEDGENVVTGAVMTYYISQDRSYVEKSKVFLKNKKDK</sequence>
<dbReference type="OrthoDB" id="9782597at2"/>
<protein>
    <recommendedName>
        <fullName evidence="5">Organic solvent tolerance-like N-terminal domain-containing protein</fullName>
    </recommendedName>
</protein>
<gene>
    <name evidence="6" type="ORF">NBG4_120038</name>
</gene>
<organism evidence="6 7">
    <name type="scientific">Candidatus Sulfobium mesophilum</name>
    <dbReference type="NCBI Taxonomy" id="2016548"/>
    <lineage>
        <taxon>Bacteria</taxon>
        <taxon>Pseudomonadati</taxon>
        <taxon>Nitrospirota</taxon>
        <taxon>Nitrospiria</taxon>
        <taxon>Nitrospirales</taxon>
        <taxon>Nitrospiraceae</taxon>
        <taxon>Candidatus Sulfobium</taxon>
    </lineage>
</organism>
<dbReference type="PANTHER" id="PTHR36504">
    <property type="entry name" value="LIPOPOLYSACCHARIDE EXPORT SYSTEM PROTEIN LPTA"/>
    <property type="match status" value="1"/>
</dbReference>
<dbReference type="Proteomes" id="UP000245125">
    <property type="component" value="Unassembled WGS sequence"/>
</dbReference>
<feature type="chain" id="PRO_5015756120" description="Organic solvent tolerance-like N-terminal domain-containing protein" evidence="4">
    <location>
        <begin position="23"/>
        <end position="156"/>
    </location>
</feature>
<feature type="signal peptide" evidence="4">
    <location>
        <begin position="1"/>
        <end position="22"/>
    </location>
</feature>
<keyword evidence="7" id="KW-1185">Reference proteome</keyword>
<feature type="domain" description="Organic solvent tolerance-like N-terminal" evidence="5">
    <location>
        <begin position="34"/>
        <end position="139"/>
    </location>
</feature>
<dbReference type="GO" id="GO:0017089">
    <property type="term" value="F:glycolipid transfer activity"/>
    <property type="evidence" value="ECO:0007669"/>
    <property type="project" value="TreeGrafter"/>
</dbReference>
<evidence type="ECO:0000313" key="6">
    <source>
        <dbReference type="EMBL" id="SPP99831.1"/>
    </source>
</evidence>
<keyword evidence="1" id="KW-0813">Transport</keyword>
<proteinExistence type="predicted"/>
<evidence type="ECO:0000256" key="1">
    <source>
        <dbReference type="ARBA" id="ARBA00022448"/>
    </source>
</evidence>
<evidence type="ECO:0000313" key="7">
    <source>
        <dbReference type="Proteomes" id="UP000245125"/>
    </source>
</evidence>
<keyword evidence="3" id="KW-0574">Periplasm</keyword>
<name>A0A2U3QEH6_9BACT</name>
<dbReference type="InterPro" id="IPR052037">
    <property type="entry name" value="LPS_export_LptA"/>
</dbReference>
<reference evidence="7" key="1">
    <citation type="submission" date="2018-03" db="EMBL/GenBank/DDBJ databases">
        <authorList>
            <person name="Zecchin S."/>
        </authorList>
    </citation>
    <scope>NUCLEOTIDE SEQUENCE [LARGE SCALE GENOMIC DNA]</scope>
</reference>
<dbReference type="GO" id="GO:0015920">
    <property type="term" value="P:lipopolysaccharide transport"/>
    <property type="evidence" value="ECO:0007669"/>
    <property type="project" value="InterPro"/>
</dbReference>